<organism evidence="1 2">
    <name type="scientific">Dinoponera quadriceps</name>
    <name type="common">South American ant</name>
    <dbReference type="NCBI Taxonomy" id="609295"/>
    <lineage>
        <taxon>Eukaryota</taxon>
        <taxon>Metazoa</taxon>
        <taxon>Ecdysozoa</taxon>
        <taxon>Arthropoda</taxon>
        <taxon>Hexapoda</taxon>
        <taxon>Insecta</taxon>
        <taxon>Pterygota</taxon>
        <taxon>Neoptera</taxon>
        <taxon>Endopterygota</taxon>
        <taxon>Hymenoptera</taxon>
        <taxon>Apocrita</taxon>
        <taxon>Aculeata</taxon>
        <taxon>Formicoidea</taxon>
        <taxon>Formicidae</taxon>
        <taxon>Ponerinae</taxon>
        <taxon>Ponerini</taxon>
        <taxon>Dinoponera</taxon>
    </lineage>
</organism>
<evidence type="ECO:0000313" key="1">
    <source>
        <dbReference type="Proteomes" id="UP000515204"/>
    </source>
</evidence>
<dbReference type="Proteomes" id="UP000515204">
    <property type="component" value="Unplaced"/>
</dbReference>
<dbReference type="RefSeq" id="XP_014487899.1">
    <property type="nucleotide sequence ID" value="XM_014632413.1"/>
</dbReference>
<evidence type="ECO:0000313" key="2">
    <source>
        <dbReference type="RefSeq" id="XP_014487899.1"/>
    </source>
</evidence>
<name>A0A6P3YDA8_DINQU</name>
<dbReference type="GeneID" id="106751514"/>
<feature type="non-terminal residue" evidence="2">
    <location>
        <position position="1"/>
    </location>
</feature>
<proteinExistence type="predicted"/>
<dbReference type="OrthoDB" id="7605339at2759"/>
<dbReference type="KEGG" id="dqu:106751514"/>
<keyword evidence="1" id="KW-1185">Reference proteome</keyword>
<dbReference type="AlphaFoldDB" id="A0A6P3YDA8"/>
<reference evidence="2" key="1">
    <citation type="submission" date="2025-08" db="UniProtKB">
        <authorList>
            <consortium name="RefSeq"/>
        </authorList>
    </citation>
    <scope>IDENTIFICATION</scope>
</reference>
<protein>
    <submittedName>
        <fullName evidence="2">Uncharacterized protein LOC106751514</fullName>
    </submittedName>
</protein>
<sequence>INGGLDLSDEHWKDCWEKHLEEITNSNRKKSCELPLYKSTEVNQSELKSSENHKLTETKNKIFRNAAIMGLVNTKKISLEDLIKSNNKSCAREEDRLRTLDTKIDDEHQIEFVPHAEDPEVYIHPLRMGVNVKRFKNIDFTVPRVGKKIKEAPQQYFLRTTTDDSFKFVKKDKSTM</sequence>
<gene>
    <name evidence="2" type="primary">LOC106751514</name>
</gene>
<accession>A0A6P3YDA8</accession>